<dbReference type="Gene3D" id="3.30.560.10">
    <property type="entry name" value="Glucose Oxidase, domain 3"/>
    <property type="match status" value="2"/>
</dbReference>
<keyword evidence="3" id="KW-0285">Flavoprotein</keyword>
<dbReference type="InterPro" id="IPR000172">
    <property type="entry name" value="GMC_OxRdtase_N"/>
</dbReference>
<dbReference type="AlphaFoldDB" id="A0A2C9KBP1"/>
<name>A0A2C9KBP1_BIOGL</name>
<evidence type="ECO:0000313" key="7">
    <source>
        <dbReference type="Proteomes" id="UP000076420"/>
    </source>
</evidence>
<keyword evidence="4" id="KW-0274">FAD</keyword>
<dbReference type="PANTHER" id="PTHR11552:SF147">
    <property type="entry name" value="CHOLINE DEHYDROGENASE, MITOCHONDRIAL"/>
    <property type="match status" value="1"/>
</dbReference>
<dbReference type="SUPFAM" id="SSF54373">
    <property type="entry name" value="FAD-linked reductases, C-terminal domain"/>
    <property type="match status" value="2"/>
</dbReference>
<accession>A0A2C9KBP1</accession>
<dbReference type="Gene3D" id="3.50.50.60">
    <property type="entry name" value="FAD/NAD(P)-binding domain"/>
    <property type="match status" value="2"/>
</dbReference>
<evidence type="ECO:0000313" key="6">
    <source>
        <dbReference type="EnsemblMetazoa" id="BGLB017297-PA"/>
    </source>
</evidence>
<comment type="similarity">
    <text evidence="2">Belongs to the GMC oxidoreductase family.</text>
</comment>
<organism evidence="6 7">
    <name type="scientific">Biomphalaria glabrata</name>
    <name type="common">Bloodfluke planorb</name>
    <name type="synonym">Freshwater snail</name>
    <dbReference type="NCBI Taxonomy" id="6526"/>
    <lineage>
        <taxon>Eukaryota</taxon>
        <taxon>Metazoa</taxon>
        <taxon>Spiralia</taxon>
        <taxon>Lophotrochozoa</taxon>
        <taxon>Mollusca</taxon>
        <taxon>Gastropoda</taxon>
        <taxon>Heterobranchia</taxon>
        <taxon>Euthyneura</taxon>
        <taxon>Panpulmonata</taxon>
        <taxon>Hygrophila</taxon>
        <taxon>Lymnaeoidea</taxon>
        <taxon>Planorbidae</taxon>
        <taxon>Biomphalaria</taxon>
    </lineage>
</organism>
<evidence type="ECO:0000256" key="3">
    <source>
        <dbReference type="ARBA" id="ARBA00022630"/>
    </source>
</evidence>
<dbReference type="PROSITE" id="PS00624">
    <property type="entry name" value="GMC_OXRED_2"/>
    <property type="match status" value="1"/>
</dbReference>
<dbReference type="Proteomes" id="UP000076420">
    <property type="component" value="Unassembled WGS sequence"/>
</dbReference>
<protein>
    <recommendedName>
        <fullName evidence="5">Glucose-methanol-choline oxidoreductase N-terminal domain-containing protein</fullName>
    </recommendedName>
</protein>
<dbReference type="PANTHER" id="PTHR11552">
    <property type="entry name" value="GLUCOSE-METHANOL-CHOLINE GMC OXIDOREDUCTASE"/>
    <property type="match status" value="1"/>
</dbReference>
<dbReference type="Pfam" id="PF05199">
    <property type="entry name" value="GMC_oxred_C"/>
    <property type="match status" value="1"/>
</dbReference>
<dbReference type="EnsemblMetazoa" id="BGLB017297-RA">
    <property type="protein sequence ID" value="BGLB017297-PA"/>
    <property type="gene ID" value="BGLB017297"/>
</dbReference>
<gene>
    <name evidence="6" type="primary">106074690</name>
</gene>
<evidence type="ECO:0000256" key="1">
    <source>
        <dbReference type="ARBA" id="ARBA00001974"/>
    </source>
</evidence>
<evidence type="ECO:0000256" key="4">
    <source>
        <dbReference type="ARBA" id="ARBA00022827"/>
    </source>
</evidence>
<reference evidence="6" key="1">
    <citation type="submission" date="2020-05" db="UniProtKB">
        <authorList>
            <consortium name="EnsemblMetazoa"/>
        </authorList>
    </citation>
    <scope>IDENTIFICATION</scope>
    <source>
        <strain evidence="6">BB02</strain>
    </source>
</reference>
<feature type="domain" description="Glucose-methanol-choline oxidoreductase N-terminal" evidence="5">
    <location>
        <begin position="168"/>
        <end position="182"/>
    </location>
</feature>
<dbReference type="GO" id="GO:0016614">
    <property type="term" value="F:oxidoreductase activity, acting on CH-OH group of donors"/>
    <property type="evidence" value="ECO:0007669"/>
    <property type="project" value="InterPro"/>
</dbReference>
<dbReference type="STRING" id="6526.A0A2C9KBP1"/>
<evidence type="ECO:0000256" key="2">
    <source>
        <dbReference type="ARBA" id="ARBA00010790"/>
    </source>
</evidence>
<dbReference type="VEuPathDB" id="VectorBase:BGLB017297"/>
<dbReference type="InterPro" id="IPR036188">
    <property type="entry name" value="FAD/NAD-bd_sf"/>
</dbReference>
<dbReference type="OrthoDB" id="269227at2759"/>
<dbReference type="InterPro" id="IPR012132">
    <property type="entry name" value="GMC_OxRdtase"/>
</dbReference>
<proteinExistence type="inferred from homology"/>
<evidence type="ECO:0000259" key="5">
    <source>
        <dbReference type="PROSITE" id="PS00624"/>
    </source>
</evidence>
<dbReference type="VEuPathDB" id="VectorBase:BGLAX_047274"/>
<dbReference type="Pfam" id="PF00732">
    <property type="entry name" value="GMC_oxred_N"/>
    <property type="match status" value="1"/>
</dbReference>
<dbReference type="GO" id="GO:0050660">
    <property type="term" value="F:flavin adenine dinucleotide binding"/>
    <property type="evidence" value="ECO:0007669"/>
    <property type="project" value="InterPro"/>
</dbReference>
<dbReference type="SUPFAM" id="SSF51905">
    <property type="entry name" value="FAD/NAD(P)-binding domain"/>
    <property type="match status" value="1"/>
</dbReference>
<dbReference type="InterPro" id="IPR007867">
    <property type="entry name" value="GMC_OxRtase_C"/>
</dbReference>
<comment type="cofactor">
    <cofactor evidence="1">
        <name>FAD</name>
        <dbReference type="ChEBI" id="CHEBI:57692"/>
    </cofactor>
</comment>
<dbReference type="KEGG" id="bgt:106074690"/>
<sequence length="322" mass="35816">MIDVSIQIKEPLSQSADGLSSLLPYLQYRLFGTGPFSSPFLLEVTAFKSTTREVRETSWPDLQLHFSSLLKVHFDYKDEVRAQLEESRKAKYGLICLPILLHPESRGKITLRSQDPFDYPLIDANYLNKQEEKRLVLIENKQAKGVAVIRNGRKEILLANKEVILSAGAIGSPQLLMLSGVGPKKHLDSLGSKIKSSGIQECEKFVDTDIMRRVGAELTETKPVWPCDEHRFKSHEYWQCLVKQGPMTTYHPVGTCKMGPSGDPTAVVDANLRVYGISNVRVVDASIMPWIVSGNTNAPTIMIAEKAADLIRGKAPLEALSL</sequence>